<feature type="domain" description="Shugoshin N-terminal coiled-coil" evidence="11">
    <location>
        <begin position="65"/>
        <end position="107"/>
    </location>
</feature>
<evidence type="ECO:0000256" key="2">
    <source>
        <dbReference type="ARBA" id="ARBA00010845"/>
    </source>
</evidence>
<feature type="compositionally biased region" description="Basic and acidic residues" evidence="9">
    <location>
        <begin position="534"/>
        <end position="549"/>
    </location>
</feature>
<dbReference type="GO" id="GO:0051301">
    <property type="term" value="P:cell division"/>
    <property type="evidence" value="ECO:0007669"/>
    <property type="project" value="UniProtKB-KW"/>
</dbReference>
<feature type="region of interest" description="Disordered" evidence="9">
    <location>
        <begin position="1"/>
        <end position="55"/>
    </location>
</feature>
<sequence>MARPSVSSQSLADLASSKFQSKKENKNDDNDPVASSFLDDEITQEPIKNKGLKNKQEQHKNIELIRKKYTLQNKSLAKNNSLMMLRISEMEAKVSDLINENMLLRKRRTFKDAELKKQLEAKLEIVETGLVHKFGEIFEMLREIRMDEGMAENPQLGIFKNLLNEAPSATSTPIEDASGTGISPFVFNPRSLSQPLKESSFTLPKSHLYLHTADKVTKLSVILKGSVEKKENANAYVSNEDNIDLLKNDSVSEVSEVQSRKPCSESSLEIMPNSEAKEASIQSPESIKNIQNIPVHNKRVNSHESRMFDVYTDKDKESDVIDILDNTVNSKSSKKTKKTAQKEPVVSKADPQIKQEKNQEEPQEESRRPSRSRKPVSYKWPSLSKKMRRQSEKFVDAVIVPDEEEPTSELAKVSVLDSPIKQEPESQTERKRSKSNDISDKSSKRSKRQPLGNVTHINNNKTNSKNVTTADKNDKAHITKIPQTTDDENDKVVKSKMDVAQRERDEKNDPSIFDFDEVNIAPKTYKKRKQSTTKGERRTYESRRHSMLI</sequence>
<evidence type="ECO:0000259" key="10">
    <source>
        <dbReference type="Pfam" id="PF07557"/>
    </source>
</evidence>
<dbReference type="OrthoDB" id="4026808at2759"/>
<keyword evidence="3" id="KW-0158">Chromosome</keyword>
<reference evidence="12 13" key="1">
    <citation type="submission" date="2015-11" db="EMBL/GenBank/DDBJ databases">
        <title>The genome of Debaryomyces fabryi.</title>
        <authorList>
            <person name="Tafer H."/>
            <person name="Lopandic K."/>
        </authorList>
    </citation>
    <scope>NUCLEOTIDE SEQUENCE [LARGE SCALE GENOMIC DNA]</scope>
    <source>
        <strain evidence="12 13">CBS 789</strain>
    </source>
</reference>
<comment type="caution">
    <text evidence="12">The sequence shown here is derived from an EMBL/GenBank/DDBJ whole genome shotgun (WGS) entry which is preliminary data.</text>
</comment>
<dbReference type="EMBL" id="LMYN01000163">
    <property type="protein sequence ID" value="KRZ99215.1"/>
    <property type="molecule type" value="Genomic_DNA"/>
</dbReference>
<organism evidence="12 13">
    <name type="scientific">Debaryomyces fabryi</name>
    <dbReference type="NCBI Taxonomy" id="58627"/>
    <lineage>
        <taxon>Eukaryota</taxon>
        <taxon>Fungi</taxon>
        <taxon>Dikarya</taxon>
        <taxon>Ascomycota</taxon>
        <taxon>Saccharomycotina</taxon>
        <taxon>Pichiomycetes</taxon>
        <taxon>Debaryomycetaceae</taxon>
        <taxon>Debaryomyces</taxon>
    </lineage>
</organism>
<keyword evidence="7" id="KW-0131">Cell cycle</keyword>
<evidence type="ECO:0000256" key="5">
    <source>
        <dbReference type="ARBA" id="ARBA00022829"/>
    </source>
</evidence>
<evidence type="ECO:0000313" key="13">
    <source>
        <dbReference type="Proteomes" id="UP000054251"/>
    </source>
</evidence>
<dbReference type="RefSeq" id="XP_015465318.1">
    <property type="nucleotide sequence ID" value="XM_015613859.1"/>
</dbReference>
<keyword evidence="8" id="KW-0137">Centromere</keyword>
<protein>
    <recommendedName>
        <fullName evidence="14">Shugoshin N-terminal coiled-coil domain-containing protein</fullName>
    </recommendedName>
</protein>
<dbReference type="InterPro" id="IPR011515">
    <property type="entry name" value="Shugoshin_C"/>
</dbReference>
<comment type="similarity">
    <text evidence="2">Belongs to the shugoshin family.</text>
</comment>
<comment type="subcellular location">
    <subcellularLocation>
        <location evidence="1">Chromosome</location>
        <location evidence="1">Centromere</location>
    </subcellularLocation>
</comment>
<name>A0A0V1PSS8_9ASCO</name>
<dbReference type="Proteomes" id="UP000054251">
    <property type="component" value="Unassembled WGS sequence"/>
</dbReference>
<dbReference type="GO" id="GO:0045132">
    <property type="term" value="P:meiotic chromosome segregation"/>
    <property type="evidence" value="ECO:0007669"/>
    <property type="project" value="InterPro"/>
</dbReference>
<dbReference type="GeneID" id="26842039"/>
<keyword evidence="4" id="KW-0132">Cell division</keyword>
<feature type="domain" description="Shugoshin C-terminal" evidence="10">
    <location>
        <begin position="368"/>
        <end position="389"/>
    </location>
</feature>
<evidence type="ECO:0000259" key="11">
    <source>
        <dbReference type="Pfam" id="PF07558"/>
    </source>
</evidence>
<feature type="compositionally biased region" description="Polar residues" evidence="9">
    <location>
        <begin position="280"/>
        <end position="294"/>
    </location>
</feature>
<dbReference type="InterPro" id="IPR011516">
    <property type="entry name" value="Shugoshin_N"/>
</dbReference>
<accession>A0A0V1PSS8</accession>
<evidence type="ECO:0000256" key="3">
    <source>
        <dbReference type="ARBA" id="ARBA00022454"/>
    </source>
</evidence>
<keyword evidence="5" id="KW-0159">Chromosome partition</keyword>
<dbReference type="Pfam" id="PF07557">
    <property type="entry name" value="Shugoshin_C"/>
    <property type="match status" value="1"/>
</dbReference>
<feature type="compositionally biased region" description="Basic and acidic residues" evidence="9">
    <location>
        <begin position="420"/>
        <end position="443"/>
    </location>
</feature>
<proteinExistence type="inferred from homology"/>
<gene>
    <name evidence="12" type="ORF">AC631_05030</name>
</gene>
<dbReference type="AlphaFoldDB" id="A0A0V1PSS8"/>
<evidence type="ECO:0000256" key="6">
    <source>
        <dbReference type="ARBA" id="ARBA00023054"/>
    </source>
</evidence>
<feature type="region of interest" description="Disordered" evidence="9">
    <location>
        <begin position="524"/>
        <end position="549"/>
    </location>
</feature>
<dbReference type="Pfam" id="PF07558">
    <property type="entry name" value="Shugoshin_N"/>
    <property type="match status" value="1"/>
</dbReference>
<keyword evidence="13" id="KW-1185">Reference proteome</keyword>
<evidence type="ECO:0000256" key="7">
    <source>
        <dbReference type="ARBA" id="ARBA00023306"/>
    </source>
</evidence>
<feature type="compositionally biased region" description="Low complexity" evidence="9">
    <location>
        <begin position="458"/>
        <end position="469"/>
    </location>
</feature>
<feature type="compositionally biased region" description="Polar residues" evidence="9">
    <location>
        <begin position="1"/>
        <end position="11"/>
    </location>
</feature>
<evidence type="ECO:0000313" key="12">
    <source>
        <dbReference type="EMBL" id="KRZ99215.1"/>
    </source>
</evidence>
<evidence type="ECO:0000256" key="9">
    <source>
        <dbReference type="SAM" id="MobiDB-lite"/>
    </source>
</evidence>
<evidence type="ECO:0000256" key="8">
    <source>
        <dbReference type="ARBA" id="ARBA00023328"/>
    </source>
</evidence>
<dbReference type="GO" id="GO:0000779">
    <property type="term" value="C:condensed chromosome, centromeric region"/>
    <property type="evidence" value="ECO:0007669"/>
    <property type="project" value="UniProtKB-ARBA"/>
</dbReference>
<keyword evidence="6" id="KW-0175">Coiled coil</keyword>
<dbReference type="GO" id="GO:0005634">
    <property type="term" value="C:nucleus"/>
    <property type="evidence" value="ECO:0007669"/>
    <property type="project" value="InterPro"/>
</dbReference>
<feature type="region of interest" description="Disordered" evidence="9">
    <location>
        <begin position="256"/>
        <end position="298"/>
    </location>
</feature>
<evidence type="ECO:0000256" key="1">
    <source>
        <dbReference type="ARBA" id="ARBA00004584"/>
    </source>
</evidence>
<feature type="region of interest" description="Disordered" evidence="9">
    <location>
        <begin position="331"/>
        <end position="490"/>
    </location>
</feature>
<feature type="compositionally biased region" description="Basic and acidic residues" evidence="9">
    <location>
        <begin position="351"/>
        <end position="368"/>
    </location>
</feature>
<evidence type="ECO:0008006" key="14">
    <source>
        <dbReference type="Google" id="ProtNLM"/>
    </source>
</evidence>
<evidence type="ECO:0000256" key="4">
    <source>
        <dbReference type="ARBA" id="ARBA00022618"/>
    </source>
</evidence>